<dbReference type="SMART" id="SM01117">
    <property type="entry name" value="Cyt-b5"/>
    <property type="match status" value="2"/>
</dbReference>
<gene>
    <name evidence="5" type="ORF">PGQ11_015688</name>
</gene>
<dbReference type="InterPro" id="IPR051872">
    <property type="entry name" value="Cytochrome_b5/Flavoprotein_Rdt"/>
</dbReference>
<evidence type="ECO:0000313" key="6">
    <source>
        <dbReference type="Proteomes" id="UP001390339"/>
    </source>
</evidence>
<evidence type="ECO:0000256" key="1">
    <source>
        <dbReference type="ARBA" id="ARBA00022617"/>
    </source>
</evidence>
<feature type="domain" description="Cytochrome b5 heme-binding" evidence="4">
    <location>
        <begin position="930"/>
        <end position="1013"/>
    </location>
</feature>
<accession>A0ABR2HMV6</accession>
<dbReference type="SUPFAM" id="SSF55856">
    <property type="entry name" value="Cytochrome b5-like heme/steroid binding domain"/>
    <property type="match status" value="1"/>
</dbReference>
<sequence>MSAPEEIPLPASPISPWRKEYGPSMYGDLGDGTEHSLLNPVFPRLDPVHYDDLPDPKVTNPTNLDELFFNRQIQHDDLHVYSYQLGPLNEYLGGPVRGGHSAGYDHQENRDRHKARLLNVNENNWLDCFRQDRWWALSEEPLIDESRDDPIRTWDPRSPRIWAELRVILEFCNRTVAALLEERDPWMDALLFGDLLRADGTPVPLKSNPSDGPFPTNDGTYVIKYRRPDDMPSRKDYFYLAHGRLRQCTEYLIWGFRDERSWKTQQSNTKTTTPHGVTSEVFLMEDPEIQTQLKRPMIWLDVAEMRLLLERDPEPADASLARVHLAEVILHEFVHAIHAARRQEYRFSANDTVEPYMGEEQIQELGQSFTYHIFGGLKYASLLPATPPGELHGQIVAMTDRVHFPAASSFASYNQEPRDGWDLVPYGKDVAPRWIIPAFFCSSVFDQNYWDIVVNKKGTNALKHPRIAWVPRPEAWAVDKDIPVLEPRVDEFRPMLKRVQDAMVARTREVEEKETSRNPDKARIERIWKQTLWGKTQLRKWINQFHRWHRREDLESCREIAHTLAGEARRAMDTLGNRKAPSDMISRTGCWVMIVIGNLMMASLPAQTLRAGNTRNTVRRQIWRGPRDTDIVGRRFGRIWPGKEFRVQSADGRTTSQLWHPRQYVTIAKEILDTKLASTHLSWIEGVQNPWINACFRLCNDLWERRPLGCDPKSFTEFAFKIPPFTVDQTISSLGKALRAPKEGPTDYAGKVIPAERFLTPSEVAEDNLVLVRTANTEGWSCYAVPESIADTMQDFTVLTMCGWALPYDNEVAGVSSVRAELRKKRPQGVLIPWYRLTEVAEFDGTLSVPLWRVHKRRVYNITNFLRDNPNISRADRDVVEGPHAADGSIPVDLDASLLTDELQASLRPYQCAFVKPDNQDTTKFAVENELVMTEKELACFDTPDSGVYVSYKNIIYNITDYLEHHPGAYHILAKYGGRDITEVFDKGHGGIALTELDMRHVKCTISKVGRLVKTATTVGRDQLVLGGYVFRLTNLSMGDAVRARWAGKVVTPQDWTESRDAPLFDALFSRRGTAALAKYEPAPSILGAFKSSTAPQITPQTLADYDASTKSGAWIAVPDGVFGLAVYDISGLIRHPRCFPDYPNSINDLQAQAGRPIYDRTLAEWFRNNLAHRNLGRLSEGMDLKSTFSSML</sequence>
<evidence type="ECO:0000259" key="4">
    <source>
        <dbReference type="PROSITE" id="PS50255"/>
    </source>
</evidence>
<dbReference type="EMBL" id="JAPCWZ010000010">
    <property type="protein sequence ID" value="KAK8849208.1"/>
    <property type="molecule type" value="Genomic_DNA"/>
</dbReference>
<dbReference type="PROSITE" id="PS50255">
    <property type="entry name" value="CYTOCHROME_B5_2"/>
    <property type="match status" value="1"/>
</dbReference>
<dbReference type="Pfam" id="PF00173">
    <property type="entry name" value="Cyt-b5"/>
    <property type="match status" value="1"/>
</dbReference>
<evidence type="ECO:0000256" key="3">
    <source>
        <dbReference type="ARBA" id="ARBA00023004"/>
    </source>
</evidence>
<dbReference type="InterPro" id="IPR036400">
    <property type="entry name" value="Cyt_B5-like_heme/steroid_sf"/>
</dbReference>
<dbReference type="PANTHER" id="PTHR46237">
    <property type="entry name" value="CYTOCHROME B5 REDUCTASE 4 FAMILY MEMBER"/>
    <property type="match status" value="1"/>
</dbReference>
<name>A0ABR2HMV6_9PEZI</name>
<keyword evidence="6" id="KW-1185">Reference proteome</keyword>
<organism evidence="5 6">
    <name type="scientific">Apiospora arundinis</name>
    <dbReference type="NCBI Taxonomy" id="335852"/>
    <lineage>
        <taxon>Eukaryota</taxon>
        <taxon>Fungi</taxon>
        <taxon>Dikarya</taxon>
        <taxon>Ascomycota</taxon>
        <taxon>Pezizomycotina</taxon>
        <taxon>Sordariomycetes</taxon>
        <taxon>Xylariomycetidae</taxon>
        <taxon>Amphisphaeriales</taxon>
        <taxon>Apiosporaceae</taxon>
        <taxon>Apiospora</taxon>
    </lineage>
</organism>
<keyword evidence="3" id="KW-0408">Iron</keyword>
<protein>
    <recommendedName>
        <fullName evidence="4">Cytochrome b5 heme-binding domain-containing protein</fullName>
    </recommendedName>
</protein>
<dbReference type="InterPro" id="IPR001199">
    <property type="entry name" value="Cyt_B5-like_heme/steroid-bd"/>
</dbReference>
<keyword evidence="1" id="KW-0349">Heme</keyword>
<dbReference type="Gene3D" id="3.10.120.10">
    <property type="entry name" value="Cytochrome b5-like heme/steroid binding domain"/>
    <property type="match status" value="1"/>
</dbReference>
<dbReference type="Proteomes" id="UP001390339">
    <property type="component" value="Unassembled WGS sequence"/>
</dbReference>
<comment type="caution">
    <text evidence="5">The sequence shown here is derived from an EMBL/GenBank/DDBJ whole genome shotgun (WGS) entry which is preliminary data.</text>
</comment>
<evidence type="ECO:0000256" key="2">
    <source>
        <dbReference type="ARBA" id="ARBA00022723"/>
    </source>
</evidence>
<evidence type="ECO:0000313" key="5">
    <source>
        <dbReference type="EMBL" id="KAK8849208.1"/>
    </source>
</evidence>
<dbReference type="PANTHER" id="PTHR46237:SF1">
    <property type="entry name" value="CYTOCHROME B5 REDUCTASE 4"/>
    <property type="match status" value="1"/>
</dbReference>
<proteinExistence type="predicted"/>
<keyword evidence="2" id="KW-0479">Metal-binding</keyword>
<reference evidence="5 6" key="1">
    <citation type="journal article" date="2024" name="IMA Fungus">
        <title>Apiospora arundinis, a panoply of carbohydrate-active enzymes and secondary metabolites.</title>
        <authorList>
            <person name="Sorensen T."/>
            <person name="Petersen C."/>
            <person name="Muurmann A.T."/>
            <person name="Christiansen J.V."/>
            <person name="Brundto M.L."/>
            <person name="Overgaard C.K."/>
            <person name="Boysen A.T."/>
            <person name="Wollenberg R.D."/>
            <person name="Larsen T.O."/>
            <person name="Sorensen J.L."/>
            <person name="Nielsen K.L."/>
            <person name="Sondergaard T.E."/>
        </authorList>
    </citation>
    <scope>NUCLEOTIDE SEQUENCE [LARGE SCALE GENOMIC DNA]</scope>
    <source>
        <strain evidence="5 6">AAU 773</strain>
    </source>
</reference>